<evidence type="ECO:0000313" key="5">
    <source>
        <dbReference type="Proteomes" id="UP001299068"/>
    </source>
</evidence>
<evidence type="ECO:0000256" key="1">
    <source>
        <dbReference type="ARBA" id="ARBA00004370"/>
    </source>
</evidence>
<comment type="subcellular location">
    <subcellularLocation>
        <location evidence="1">Membrane</location>
    </subcellularLocation>
</comment>
<proteinExistence type="predicted"/>
<dbReference type="PANTHER" id="PTHR30627:SF1">
    <property type="entry name" value="PEPTIDOGLYCAN D,D-TRANSPEPTIDASE FTSI"/>
    <property type="match status" value="1"/>
</dbReference>
<dbReference type="InterPro" id="IPR012338">
    <property type="entry name" value="Beta-lactam/transpept-like"/>
</dbReference>
<keyword evidence="5" id="KW-1185">Reference proteome</keyword>
<dbReference type="Pfam" id="PF00905">
    <property type="entry name" value="Transpeptidase"/>
    <property type="match status" value="1"/>
</dbReference>
<organism evidence="4 5">
    <name type="scientific">Clostridium sardiniense</name>
    <name type="common">Clostridium absonum</name>
    <dbReference type="NCBI Taxonomy" id="29369"/>
    <lineage>
        <taxon>Bacteria</taxon>
        <taxon>Bacillati</taxon>
        <taxon>Bacillota</taxon>
        <taxon>Clostridia</taxon>
        <taxon>Eubacteriales</taxon>
        <taxon>Clostridiaceae</taxon>
        <taxon>Clostridium</taxon>
    </lineage>
</organism>
<dbReference type="InterPro" id="IPR050515">
    <property type="entry name" value="Beta-lactam/transpept"/>
</dbReference>
<evidence type="ECO:0000256" key="2">
    <source>
        <dbReference type="ARBA" id="ARBA00023136"/>
    </source>
</evidence>
<dbReference type="Proteomes" id="UP001299068">
    <property type="component" value="Unassembled WGS sequence"/>
</dbReference>
<dbReference type="RefSeq" id="WP_221860827.1">
    <property type="nucleotide sequence ID" value="NZ_JAIKTU010000006.1"/>
</dbReference>
<dbReference type="Gene3D" id="3.40.710.10">
    <property type="entry name" value="DD-peptidase/beta-lactamase superfamily"/>
    <property type="match status" value="1"/>
</dbReference>
<protein>
    <submittedName>
        <fullName evidence="4">Penicillin-binding protein 2</fullName>
    </submittedName>
</protein>
<dbReference type="InterPro" id="IPR001460">
    <property type="entry name" value="PCN-bd_Tpept"/>
</dbReference>
<name>A0ABS7KXE9_CLOSR</name>
<feature type="domain" description="Penicillin-binding protein transpeptidase" evidence="3">
    <location>
        <begin position="241"/>
        <end position="529"/>
    </location>
</feature>
<evidence type="ECO:0000313" key="4">
    <source>
        <dbReference type="EMBL" id="MBY0755488.1"/>
    </source>
</evidence>
<dbReference type="EMBL" id="JAIKTU010000006">
    <property type="protein sequence ID" value="MBY0755488.1"/>
    <property type="molecule type" value="Genomic_DNA"/>
</dbReference>
<reference evidence="4 5" key="1">
    <citation type="journal article" date="2021" name="Cell Host Microbe">
        <title>in vivo commensal control of Clostridioides difficile virulence.</title>
        <authorList>
            <person name="Girinathan B.P."/>
            <person name="Dibenedetto N."/>
            <person name="Worley J.N."/>
            <person name="Peltier J."/>
            <person name="Arrieta-Ortiz M.L."/>
            <person name="Rupa Christinal Immanuel S."/>
            <person name="Lavin R."/>
            <person name="Delaney M.L."/>
            <person name="Cummins C."/>
            <person name="Hoffmann M."/>
            <person name="Luo Y."/>
            <person name="Gonzalez-Escalona N."/>
            <person name="Allard M."/>
            <person name="Onderdonk A.B."/>
            <person name="Gerber G.K."/>
            <person name="Sonenshein A.L."/>
            <person name="Baliga N."/>
            <person name="Dupuy B."/>
            <person name="Bry L."/>
        </authorList>
    </citation>
    <scope>NUCLEOTIDE SEQUENCE [LARGE SCALE GENOMIC DNA]</scope>
    <source>
        <strain evidence="4 5">DSM 599</strain>
    </source>
</reference>
<keyword evidence="2" id="KW-0472">Membrane</keyword>
<comment type="caution">
    <text evidence="4">The sequence shown here is derived from an EMBL/GenBank/DDBJ whole genome shotgun (WGS) entry which is preliminary data.</text>
</comment>
<sequence>MKRMDLNRGKALLALLMTIFAGLAVRLYFLNVHPTERVEANYKNHQTESISDSKYMLLDTNGKDLVEYEKKYVLVIDSKPFSLNNYGETLEDLMALNFIMKGENSDFNYTDVMKSQGKLYYTISEETYNKINKLDNLKGVYTFISDKVDRKEAWSVNGMLSNITDKNIVQGSIEEEIYNNIKNNEIPKKNFYLDEKNVYADDELVINDNNRNVKLTIDKEFDSKIRDVLSKEEYQKYKNIGVTIMESNSGKIKALVQKNESEANINLGIEGIGYEPGSIYKLITYGASLEEGLITPYNTVSCNGKMCNGKVHGTLTINQGLIKSCNDVFGAIGRKVGYDKLMEYSEKLGLFKRVIGIQGEGRNETSGVKPKNDDPKNNNIMALIPIGQSMNVSPIQMLGAVNTFTNNGVYVKPYIIESILDDNDKVVKQYETKKERIFTETTSKIVKNGMKEVVTTGTGKSALIQGIDMGGKTGSSSSSNNTTHGWFAGYFTIDNKQYTMIVFVPDLIEKEGENIGGGNTAAPIFKDIVLQLNKK</sequence>
<accession>A0ABS7KXE9</accession>
<evidence type="ECO:0000259" key="3">
    <source>
        <dbReference type="Pfam" id="PF00905"/>
    </source>
</evidence>
<dbReference type="PANTHER" id="PTHR30627">
    <property type="entry name" value="PEPTIDOGLYCAN D,D-TRANSPEPTIDASE"/>
    <property type="match status" value="1"/>
</dbReference>
<dbReference type="SUPFAM" id="SSF56601">
    <property type="entry name" value="beta-lactamase/transpeptidase-like"/>
    <property type="match status" value="1"/>
</dbReference>
<gene>
    <name evidence="4" type="ORF">K5V21_08460</name>
</gene>